<accession>A0A562XJY8</accession>
<feature type="signal peptide" evidence="1">
    <location>
        <begin position="1"/>
        <end position="17"/>
    </location>
</feature>
<dbReference type="RefSeq" id="WP_147497028.1">
    <property type="nucleotide sequence ID" value="NZ_VOAP01000009.1"/>
</dbReference>
<organism evidence="2 3">
    <name type="scientific">Campylobacter hyointestinalis</name>
    <dbReference type="NCBI Taxonomy" id="198"/>
    <lineage>
        <taxon>Bacteria</taxon>
        <taxon>Pseudomonadati</taxon>
        <taxon>Campylobacterota</taxon>
        <taxon>Epsilonproteobacteria</taxon>
        <taxon>Campylobacterales</taxon>
        <taxon>Campylobacteraceae</taxon>
        <taxon>Campylobacter</taxon>
    </lineage>
</organism>
<feature type="chain" id="PRO_5021809333" evidence="1">
    <location>
        <begin position="18"/>
        <end position="67"/>
    </location>
</feature>
<evidence type="ECO:0000313" key="3">
    <source>
        <dbReference type="Proteomes" id="UP000321812"/>
    </source>
</evidence>
<proteinExistence type="predicted"/>
<evidence type="ECO:0000256" key="1">
    <source>
        <dbReference type="SAM" id="SignalP"/>
    </source>
</evidence>
<gene>
    <name evidence="2" type="ORF">YZ82_02870</name>
</gene>
<keyword evidence="1" id="KW-0732">Signal</keyword>
<sequence>MRKIAFFLSILTAVAFANEFSLNEIENKASLYQGCKAYPSWHYKSCQTPKQHIYQQVACKGFGICNW</sequence>
<comment type="caution">
    <text evidence="2">The sequence shown here is derived from an EMBL/GenBank/DDBJ whole genome shotgun (WGS) entry which is preliminary data.</text>
</comment>
<evidence type="ECO:0000313" key="2">
    <source>
        <dbReference type="EMBL" id="TWO21943.1"/>
    </source>
</evidence>
<protein>
    <submittedName>
        <fullName evidence="2">Uncharacterized protein</fullName>
    </submittedName>
</protein>
<name>A0A562XJY8_CAMHY</name>
<dbReference type="AlphaFoldDB" id="A0A562XJY8"/>
<reference evidence="2 3" key="1">
    <citation type="submission" date="2019-07" db="EMBL/GenBank/DDBJ databases">
        <title>Rapid identification of Enteric Bacteria from Whole Genome Sequences (WGS) using Average Nucleotide Identity (ANI).</title>
        <authorList>
            <person name="Lane C."/>
        </authorList>
    </citation>
    <scope>NUCLEOTIDE SEQUENCE [LARGE SCALE GENOMIC DNA]</scope>
    <source>
        <strain evidence="2 3">D2411</strain>
    </source>
</reference>
<dbReference type="Proteomes" id="UP000321812">
    <property type="component" value="Unassembled WGS sequence"/>
</dbReference>
<dbReference type="EMBL" id="VOAP01000009">
    <property type="protein sequence ID" value="TWO21943.1"/>
    <property type="molecule type" value="Genomic_DNA"/>
</dbReference>